<dbReference type="Gene3D" id="3.30.559.10">
    <property type="entry name" value="Chloramphenicol acetyltransferase-like domain"/>
    <property type="match status" value="2"/>
</dbReference>
<protein>
    <submittedName>
        <fullName evidence="4">Uncharacterized protein</fullName>
    </submittedName>
</protein>
<dbReference type="SUPFAM" id="SSF52777">
    <property type="entry name" value="CoA-dependent acyltransferases"/>
    <property type="match status" value="1"/>
</dbReference>
<dbReference type="Proteomes" id="UP001085076">
    <property type="component" value="Miscellaneous, Linkage group lg09"/>
</dbReference>
<evidence type="ECO:0000256" key="1">
    <source>
        <dbReference type="ARBA" id="ARBA00009861"/>
    </source>
</evidence>
<gene>
    <name evidence="4" type="ORF">J5N97_027928</name>
</gene>
<dbReference type="InterPro" id="IPR050898">
    <property type="entry name" value="Plant_acyltransferase"/>
</dbReference>
<feature type="region of interest" description="Disordered" evidence="3">
    <location>
        <begin position="191"/>
        <end position="234"/>
    </location>
</feature>
<dbReference type="OrthoDB" id="772293at2759"/>
<dbReference type="InterPro" id="IPR023213">
    <property type="entry name" value="CAT-like_dom_sf"/>
</dbReference>
<dbReference type="PANTHER" id="PTHR31147:SF66">
    <property type="entry name" value="OS05G0315700 PROTEIN"/>
    <property type="match status" value="1"/>
</dbReference>
<dbReference type="Pfam" id="PF02458">
    <property type="entry name" value="Transferase"/>
    <property type="match status" value="1"/>
</dbReference>
<dbReference type="AlphaFoldDB" id="A0A9D5H4F5"/>
<proteinExistence type="inferred from homology"/>
<sequence>MGKLSFSVVIGKPELISPESQTPAEFKYLSNLDDQPGFRSHMPFIHYYNQRRAGERRDPATVIRRALSKALVRYYPLAGRLRHGEKGKLVVDCCAEGVVFREADADVTLDRLKLAAAGGLRPPSPFLSKFLLDDIWGSAFVIDSPLLRMQVTRLKCGGFVLAYTVNHCMCDGYGVFQFITAVSELAREPNRSDLTQPPVWARELLTPRSPPRPSFPHREYDPDPNMEPDSSGSEIRDKTQISIFFTRSDISALKSQINGPKTPTFVAITALLWRAWTRSLGLRSETRLLVPIDTRGHHQPLLPVGYYGVAVVVSCAVAPAKELVSRPISFAGGLISELKSRGSDKEYRASTVDFIETERRFWCRGEGTLVVTDVSKLRFADVDFGWGPGLYGGFARGGVVDVAGLVVTTLSGYKREEDGVEGLVALLSLPREAVDAFQDEVHRGIAFRSALL</sequence>
<evidence type="ECO:0000313" key="4">
    <source>
        <dbReference type="EMBL" id="KAJ0962806.1"/>
    </source>
</evidence>
<dbReference type="GO" id="GO:0016740">
    <property type="term" value="F:transferase activity"/>
    <property type="evidence" value="ECO:0007669"/>
    <property type="project" value="UniProtKB-KW"/>
</dbReference>
<evidence type="ECO:0000313" key="5">
    <source>
        <dbReference type="Proteomes" id="UP001085076"/>
    </source>
</evidence>
<evidence type="ECO:0000256" key="2">
    <source>
        <dbReference type="ARBA" id="ARBA00022679"/>
    </source>
</evidence>
<reference evidence="4" key="1">
    <citation type="submission" date="2021-03" db="EMBL/GenBank/DDBJ databases">
        <authorList>
            <person name="Li Z."/>
            <person name="Yang C."/>
        </authorList>
    </citation>
    <scope>NUCLEOTIDE SEQUENCE</scope>
    <source>
        <strain evidence="4">Dzin_1.0</strain>
        <tissue evidence="4">Leaf</tissue>
    </source>
</reference>
<name>A0A9D5H4F5_9LILI</name>
<evidence type="ECO:0000256" key="3">
    <source>
        <dbReference type="SAM" id="MobiDB-lite"/>
    </source>
</evidence>
<comment type="similarity">
    <text evidence="1">Belongs to the plant acyltransferase family.</text>
</comment>
<accession>A0A9D5H4F5</accession>
<reference evidence="4" key="2">
    <citation type="journal article" date="2022" name="Hortic Res">
        <title>The genome of Dioscorea zingiberensis sheds light on the biosynthesis, origin and evolution of the medicinally important diosgenin saponins.</title>
        <authorList>
            <person name="Li Y."/>
            <person name="Tan C."/>
            <person name="Li Z."/>
            <person name="Guo J."/>
            <person name="Li S."/>
            <person name="Chen X."/>
            <person name="Wang C."/>
            <person name="Dai X."/>
            <person name="Yang H."/>
            <person name="Song W."/>
            <person name="Hou L."/>
            <person name="Xu J."/>
            <person name="Tong Z."/>
            <person name="Xu A."/>
            <person name="Yuan X."/>
            <person name="Wang W."/>
            <person name="Yang Q."/>
            <person name="Chen L."/>
            <person name="Sun Z."/>
            <person name="Wang K."/>
            <person name="Pan B."/>
            <person name="Chen J."/>
            <person name="Bao Y."/>
            <person name="Liu F."/>
            <person name="Qi X."/>
            <person name="Gang D.R."/>
            <person name="Wen J."/>
            <person name="Li J."/>
        </authorList>
    </citation>
    <scope>NUCLEOTIDE SEQUENCE</scope>
    <source>
        <strain evidence="4">Dzin_1.0</strain>
    </source>
</reference>
<dbReference type="PANTHER" id="PTHR31147">
    <property type="entry name" value="ACYL TRANSFERASE 4"/>
    <property type="match status" value="1"/>
</dbReference>
<keyword evidence="5" id="KW-1185">Reference proteome</keyword>
<keyword evidence="2" id="KW-0808">Transferase</keyword>
<comment type="caution">
    <text evidence="4">The sequence shown here is derived from an EMBL/GenBank/DDBJ whole genome shotgun (WGS) entry which is preliminary data.</text>
</comment>
<organism evidence="4 5">
    <name type="scientific">Dioscorea zingiberensis</name>
    <dbReference type="NCBI Taxonomy" id="325984"/>
    <lineage>
        <taxon>Eukaryota</taxon>
        <taxon>Viridiplantae</taxon>
        <taxon>Streptophyta</taxon>
        <taxon>Embryophyta</taxon>
        <taxon>Tracheophyta</taxon>
        <taxon>Spermatophyta</taxon>
        <taxon>Magnoliopsida</taxon>
        <taxon>Liliopsida</taxon>
        <taxon>Dioscoreales</taxon>
        <taxon>Dioscoreaceae</taxon>
        <taxon>Dioscorea</taxon>
    </lineage>
</organism>
<dbReference type="EMBL" id="JAGGNH010000009">
    <property type="protein sequence ID" value="KAJ0962806.1"/>
    <property type="molecule type" value="Genomic_DNA"/>
</dbReference>